<sequence>MENAWETHKDIMRRLFLTEKMSLRDVMDYMKNTYNFQASKAQYERQFKKWKLREHLKSSDWRAIRRRIENRRRRGKKSDLYVDSILIKGDKIRKETSRHDWPTVQERYGQGTLHNPLVHDLRYSPSQHRAQRHRKRFTSARLQPCQRTIICWKIFRGSSSKAILILKVLMPRILAA</sequence>
<dbReference type="STRING" id="1442369.A0A0D2ILW1"/>
<dbReference type="InterPro" id="IPR025676">
    <property type="entry name" value="Clr5_dom"/>
</dbReference>
<organism evidence="2 3">
    <name type="scientific">Rhinocladiella mackenziei CBS 650.93</name>
    <dbReference type="NCBI Taxonomy" id="1442369"/>
    <lineage>
        <taxon>Eukaryota</taxon>
        <taxon>Fungi</taxon>
        <taxon>Dikarya</taxon>
        <taxon>Ascomycota</taxon>
        <taxon>Pezizomycotina</taxon>
        <taxon>Eurotiomycetes</taxon>
        <taxon>Chaetothyriomycetidae</taxon>
        <taxon>Chaetothyriales</taxon>
        <taxon>Herpotrichiellaceae</taxon>
        <taxon>Rhinocladiella</taxon>
    </lineage>
</organism>
<reference evidence="2 3" key="1">
    <citation type="submission" date="2015-01" db="EMBL/GenBank/DDBJ databases">
        <title>The Genome Sequence of Rhinocladiella mackenzie CBS 650.93.</title>
        <authorList>
            <consortium name="The Broad Institute Genomics Platform"/>
            <person name="Cuomo C."/>
            <person name="de Hoog S."/>
            <person name="Gorbushina A."/>
            <person name="Stielow B."/>
            <person name="Teixiera M."/>
            <person name="Abouelleil A."/>
            <person name="Chapman S.B."/>
            <person name="Priest M."/>
            <person name="Young S.K."/>
            <person name="Wortman J."/>
            <person name="Nusbaum C."/>
            <person name="Birren B."/>
        </authorList>
    </citation>
    <scope>NUCLEOTIDE SEQUENCE [LARGE SCALE GENOMIC DNA]</scope>
    <source>
        <strain evidence="2 3">CBS 650.93</strain>
    </source>
</reference>
<gene>
    <name evidence="2" type="ORF">Z518_07730</name>
</gene>
<dbReference type="Pfam" id="PF14420">
    <property type="entry name" value="Clr5"/>
    <property type="match status" value="1"/>
</dbReference>
<evidence type="ECO:0000313" key="2">
    <source>
        <dbReference type="EMBL" id="KIX04176.1"/>
    </source>
</evidence>
<protein>
    <recommendedName>
        <fullName evidence="1">Clr5 domain-containing protein</fullName>
    </recommendedName>
</protein>
<dbReference type="AlphaFoldDB" id="A0A0D2ILW1"/>
<keyword evidence="3" id="KW-1185">Reference proteome</keyword>
<feature type="domain" description="Clr5" evidence="1">
    <location>
        <begin position="1"/>
        <end position="53"/>
    </location>
</feature>
<dbReference type="EMBL" id="KN847479">
    <property type="protein sequence ID" value="KIX04176.1"/>
    <property type="molecule type" value="Genomic_DNA"/>
</dbReference>
<evidence type="ECO:0000259" key="1">
    <source>
        <dbReference type="Pfam" id="PF14420"/>
    </source>
</evidence>
<evidence type="ECO:0000313" key="3">
    <source>
        <dbReference type="Proteomes" id="UP000053617"/>
    </source>
</evidence>
<dbReference type="HOGENOM" id="CLU_1526006_0_0_1"/>
<dbReference type="VEuPathDB" id="FungiDB:Z518_07730"/>
<name>A0A0D2ILW1_9EURO</name>
<dbReference type="Proteomes" id="UP000053617">
    <property type="component" value="Unassembled WGS sequence"/>
</dbReference>
<dbReference type="RefSeq" id="XP_013271312.1">
    <property type="nucleotide sequence ID" value="XM_013415858.1"/>
</dbReference>
<dbReference type="OrthoDB" id="4134472at2759"/>
<accession>A0A0D2ILW1</accession>
<dbReference type="GeneID" id="25295801"/>
<proteinExistence type="predicted"/>
<dbReference type="PANTHER" id="PTHR38788:SF3">
    <property type="entry name" value="CLR5 DOMAIN-CONTAINING PROTEIN"/>
    <property type="match status" value="1"/>
</dbReference>
<dbReference type="PANTHER" id="PTHR38788">
    <property type="entry name" value="CLR5 DOMAIN-CONTAINING PROTEIN"/>
    <property type="match status" value="1"/>
</dbReference>